<organism evidence="5 6">
    <name type="scientific">Salix dunnii</name>
    <dbReference type="NCBI Taxonomy" id="1413687"/>
    <lineage>
        <taxon>Eukaryota</taxon>
        <taxon>Viridiplantae</taxon>
        <taxon>Streptophyta</taxon>
        <taxon>Embryophyta</taxon>
        <taxon>Tracheophyta</taxon>
        <taxon>Spermatophyta</taxon>
        <taxon>Magnoliopsida</taxon>
        <taxon>eudicotyledons</taxon>
        <taxon>Gunneridae</taxon>
        <taxon>Pentapetalae</taxon>
        <taxon>rosids</taxon>
        <taxon>fabids</taxon>
        <taxon>Malpighiales</taxon>
        <taxon>Salicaceae</taxon>
        <taxon>Saliceae</taxon>
        <taxon>Salix</taxon>
    </lineage>
</organism>
<dbReference type="GO" id="GO:0005886">
    <property type="term" value="C:plasma membrane"/>
    <property type="evidence" value="ECO:0007669"/>
    <property type="project" value="UniProtKB-SubCell"/>
</dbReference>
<comment type="subcellular location">
    <subcellularLocation>
        <location evidence="2">Cell membrane</location>
    </subcellularLocation>
    <subcellularLocation>
        <location evidence="1">Endomembrane system</location>
        <topology evidence="1">Multi-pass membrane protein</topology>
    </subcellularLocation>
</comment>
<dbReference type="EMBL" id="JADGMS010000015">
    <property type="protein sequence ID" value="KAF9667441.1"/>
    <property type="molecule type" value="Genomic_DNA"/>
</dbReference>
<dbReference type="GO" id="GO:0012505">
    <property type="term" value="C:endomembrane system"/>
    <property type="evidence" value="ECO:0007669"/>
    <property type="project" value="UniProtKB-SubCell"/>
</dbReference>
<gene>
    <name evidence="5" type="ORF">SADUNF_Sadunf15G0023400</name>
</gene>
<evidence type="ECO:0000256" key="1">
    <source>
        <dbReference type="ARBA" id="ARBA00004127"/>
    </source>
</evidence>
<proteinExistence type="predicted"/>
<keyword evidence="4" id="KW-0472">Membrane</keyword>
<dbReference type="InterPro" id="IPR030183">
    <property type="entry name" value="SLAC/SLAH"/>
</dbReference>
<dbReference type="GO" id="GO:0008308">
    <property type="term" value="F:voltage-gated monoatomic anion channel activity"/>
    <property type="evidence" value="ECO:0007669"/>
    <property type="project" value="InterPro"/>
</dbReference>
<name>A0A835JDJ2_9ROSI</name>
<accession>A0A835JDJ2</accession>
<keyword evidence="6" id="KW-1185">Reference proteome</keyword>
<dbReference type="AlphaFoldDB" id="A0A835JDJ2"/>
<reference evidence="5 6" key="1">
    <citation type="submission" date="2020-10" db="EMBL/GenBank/DDBJ databases">
        <title>Plant Genome Project.</title>
        <authorList>
            <person name="Zhang R.-G."/>
        </authorList>
    </citation>
    <scope>NUCLEOTIDE SEQUENCE [LARGE SCALE GENOMIC DNA]</scope>
    <source>
        <strain evidence="5">FAFU-HL-1</strain>
        <tissue evidence="5">Leaf</tissue>
    </source>
</reference>
<evidence type="ECO:0000313" key="5">
    <source>
        <dbReference type="EMBL" id="KAF9667441.1"/>
    </source>
</evidence>
<evidence type="ECO:0000256" key="2">
    <source>
        <dbReference type="ARBA" id="ARBA00004236"/>
    </source>
</evidence>
<keyword evidence="4" id="KW-1003">Cell membrane</keyword>
<dbReference type="GO" id="GO:0006873">
    <property type="term" value="P:intracellular monoatomic ion homeostasis"/>
    <property type="evidence" value="ECO:0007669"/>
    <property type="project" value="InterPro"/>
</dbReference>
<dbReference type="OrthoDB" id="1912323at2759"/>
<evidence type="ECO:0000256" key="3">
    <source>
        <dbReference type="ARBA" id="ARBA00022448"/>
    </source>
</evidence>
<evidence type="ECO:0000313" key="6">
    <source>
        <dbReference type="Proteomes" id="UP000657918"/>
    </source>
</evidence>
<sequence length="152" mass="17341">MEISCTPFLILELKMYGQWMSGGQRRHSQVANPTNHLSNVGNTVGTAFLVSVTFTCKSTTYLLNLQVFIVMVGIHFFYDGSCNCDHQCTNQDIAIAISRRKPRQHHQRKWFPVRRGSSDEKEIEHYLKFTKTDGKDIESSLDPTTSSSNRSH</sequence>
<evidence type="ECO:0000256" key="4">
    <source>
        <dbReference type="ARBA" id="ARBA00022475"/>
    </source>
</evidence>
<dbReference type="Proteomes" id="UP000657918">
    <property type="component" value="Unassembled WGS sequence"/>
</dbReference>
<protein>
    <submittedName>
        <fullName evidence="5">Uncharacterized protein</fullName>
    </submittedName>
</protein>
<keyword evidence="3" id="KW-0813">Transport</keyword>
<dbReference type="PANTHER" id="PTHR31269">
    <property type="entry name" value="S-TYPE ANION CHANNEL SLAH3"/>
    <property type="match status" value="1"/>
</dbReference>
<comment type="caution">
    <text evidence="5">The sequence shown here is derived from an EMBL/GenBank/DDBJ whole genome shotgun (WGS) entry which is preliminary data.</text>
</comment>
<dbReference type="PANTHER" id="PTHR31269:SF63">
    <property type="entry name" value="S-TYPE ANION CHANNEL SLAH2-LIKE"/>
    <property type="match status" value="1"/>
</dbReference>